<dbReference type="Proteomes" id="UP000472261">
    <property type="component" value="Unplaced"/>
</dbReference>
<evidence type="ECO:0000256" key="3">
    <source>
        <dbReference type="ARBA" id="ARBA00023180"/>
    </source>
</evidence>
<proteinExistence type="predicted"/>
<dbReference type="Pfam" id="PF13927">
    <property type="entry name" value="Ig_3"/>
    <property type="match status" value="1"/>
</dbReference>
<accession>A0A669QCA9</accession>
<organism evidence="6 7">
    <name type="scientific">Phasianus colchicus</name>
    <name type="common">Common pheasant</name>
    <dbReference type="NCBI Taxonomy" id="9054"/>
    <lineage>
        <taxon>Eukaryota</taxon>
        <taxon>Metazoa</taxon>
        <taxon>Chordata</taxon>
        <taxon>Craniata</taxon>
        <taxon>Vertebrata</taxon>
        <taxon>Euteleostomi</taxon>
        <taxon>Archelosauria</taxon>
        <taxon>Archosauria</taxon>
        <taxon>Dinosauria</taxon>
        <taxon>Saurischia</taxon>
        <taxon>Theropoda</taxon>
        <taxon>Coelurosauria</taxon>
        <taxon>Aves</taxon>
        <taxon>Neognathae</taxon>
        <taxon>Galloanserae</taxon>
        <taxon>Galliformes</taxon>
        <taxon>Phasianidae</taxon>
        <taxon>Phasianinae</taxon>
        <taxon>Phasianus</taxon>
    </lineage>
</organism>
<feature type="domain" description="Ig-like" evidence="5">
    <location>
        <begin position="236"/>
        <end position="318"/>
    </location>
</feature>
<protein>
    <submittedName>
        <fullName evidence="6">Hepatic and glial cell adhesion molecule</fullName>
    </submittedName>
</protein>
<dbReference type="AlphaFoldDB" id="A0A669QCA9"/>
<dbReference type="InterPro" id="IPR052598">
    <property type="entry name" value="IgSF_CEA-related"/>
</dbReference>
<evidence type="ECO:0000256" key="4">
    <source>
        <dbReference type="ARBA" id="ARBA00023319"/>
    </source>
</evidence>
<dbReference type="Pfam" id="PF13895">
    <property type="entry name" value="Ig_2"/>
    <property type="match status" value="1"/>
</dbReference>
<keyword evidence="3" id="KW-0325">Glycoprotein</keyword>
<evidence type="ECO:0000313" key="6">
    <source>
        <dbReference type="Ensembl" id="ENSPCLP00000011721.1"/>
    </source>
</evidence>
<dbReference type="InterPro" id="IPR007110">
    <property type="entry name" value="Ig-like_dom"/>
</dbReference>
<dbReference type="Ensembl" id="ENSPCLT00000015672.1">
    <property type="protein sequence ID" value="ENSPCLP00000011721.1"/>
    <property type="gene ID" value="ENSPCLG00000009662.1"/>
</dbReference>
<keyword evidence="2" id="KW-1015">Disulfide bond</keyword>
<dbReference type="Gene3D" id="2.60.40.10">
    <property type="entry name" value="Immunoglobulins"/>
    <property type="match status" value="2"/>
</dbReference>
<dbReference type="InterPro" id="IPR013783">
    <property type="entry name" value="Ig-like_fold"/>
</dbReference>
<dbReference type="PANTHER" id="PTHR44337">
    <property type="entry name" value="CARCINOEMBRYONIC ANTIGEN-RELATED CELL ADHESION MOLECULE 8"/>
    <property type="match status" value="1"/>
</dbReference>
<evidence type="ECO:0000256" key="2">
    <source>
        <dbReference type="ARBA" id="ARBA00023157"/>
    </source>
</evidence>
<keyword evidence="1" id="KW-0732">Signal</keyword>
<evidence type="ECO:0000313" key="7">
    <source>
        <dbReference type="Proteomes" id="UP000472261"/>
    </source>
</evidence>
<keyword evidence="7" id="KW-1185">Reference proteome</keyword>
<dbReference type="SMART" id="SM00408">
    <property type="entry name" value="IGc2"/>
    <property type="match status" value="2"/>
</dbReference>
<dbReference type="SUPFAM" id="SSF48726">
    <property type="entry name" value="Immunoglobulin"/>
    <property type="match status" value="2"/>
</dbReference>
<evidence type="ECO:0000256" key="1">
    <source>
        <dbReference type="ARBA" id="ARBA00022729"/>
    </source>
</evidence>
<sequence length="341" mass="37428">MHLCHELHQTCSALCKGCINSTVHLKSFITPPTHFASILQRTLQMIASTPSNAFCRELHQSLQCTFLRQCMHFLKSPCKQDLDGRVMWGVWTYGEMVLACLQPNHVPSGALRSFPHPLGPSMSCRALVSPRLPSSTVPISKPQVLVASSTVLELSEFFTLNCSHENGTKPTYTWLKDGRPLNNDSRLLLSPDQKILTITRVLMADDDVYSCLVENPISQGRSVPVKLTVYHGPDEPAISVEPFSPEQGSFSAGEREDVVLSCLAPSNPPSRYIWLHNGSQVHVGQTFVMSAIARGQAGTYTCLAENTHLQTRTQATIVLTVYCKGARRRPRCAGGTAGAGR</sequence>
<dbReference type="PROSITE" id="PS50835">
    <property type="entry name" value="IG_LIKE"/>
    <property type="match status" value="2"/>
</dbReference>
<feature type="domain" description="Ig-like" evidence="5">
    <location>
        <begin position="142"/>
        <end position="228"/>
    </location>
</feature>
<dbReference type="InterPro" id="IPR003599">
    <property type="entry name" value="Ig_sub"/>
</dbReference>
<reference evidence="6" key="1">
    <citation type="submission" date="2025-08" db="UniProtKB">
        <authorList>
            <consortium name="Ensembl"/>
        </authorList>
    </citation>
    <scope>IDENTIFICATION</scope>
</reference>
<name>A0A669QCA9_PHACC</name>
<evidence type="ECO:0000259" key="5">
    <source>
        <dbReference type="PROSITE" id="PS50835"/>
    </source>
</evidence>
<reference evidence="6" key="2">
    <citation type="submission" date="2025-09" db="UniProtKB">
        <authorList>
            <consortium name="Ensembl"/>
        </authorList>
    </citation>
    <scope>IDENTIFICATION</scope>
</reference>
<dbReference type="InterPro" id="IPR003598">
    <property type="entry name" value="Ig_sub2"/>
</dbReference>
<dbReference type="PANTHER" id="PTHR44337:SF23">
    <property type="entry name" value="V-SET AND IMMUNOGLOBULIN DOMAIN CONTAINING 10 LIKE 2"/>
    <property type="match status" value="1"/>
</dbReference>
<dbReference type="SMART" id="SM00409">
    <property type="entry name" value="IG"/>
    <property type="match status" value="2"/>
</dbReference>
<dbReference type="InterPro" id="IPR036179">
    <property type="entry name" value="Ig-like_dom_sf"/>
</dbReference>
<keyword evidence="4" id="KW-0393">Immunoglobulin domain</keyword>